<dbReference type="InterPro" id="IPR036390">
    <property type="entry name" value="WH_DNA-bd_sf"/>
</dbReference>
<keyword evidence="3" id="KW-1185">Reference proteome</keyword>
<protein>
    <submittedName>
        <fullName evidence="2">NUDIX domain-containing protein</fullName>
    </submittedName>
</protein>
<proteinExistence type="predicted"/>
<dbReference type="Gene3D" id="1.10.10.10">
    <property type="entry name" value="Winged helix-like DNA-binding domain superfamily/Winged helix DNA-binding domain"/>
    <property type="match status" value="1"/>
</dbReference>
<dbReference type="Proteomes" id="UP001302349">
    <property type="component" value="Chromosome"/>
</dbReference>
<dbReference type="SUPFAM" id="SSF46785">
    <property type="entry name" value="Winged helix' DNA-binding domain"/>
    <property type="match status" value="1"/>
</dbReference>
<evidence type="ECO:0000313" key="2">
    <source>
        <dbReference type="EMBL" id="WOK04500.1"/>
    </source>
</evidence>
<accession>A0ABZ0IHH8</accession>
<dbReference type="Gene3D" id="3.90.79.10">
    <property type="entry name" value="Nucleoside Triphosphate Pyrophosphohydrolase"/>
    <property type="match status" value="1"/>
</dbReference>
<reference evidence="2 3" key="1">
    <citation type="journal article" date="2023" name="Microbiol. Resour. Announc.">
        <title>Complete Genome Sequence of Imperialibacter roseus strain P4T.</title>
        <authorList>
            <person name="Tizabi D.R."/>
            <person name="Bachvaroff T."/>
            <person name="Hill R.T."/>
        </authorList>
    </citation>
    <scope>NUCLEOTIDE SEQUENCE [LARGE SCALE GENOMIC DNA]</scope>
    <source>
        <strain evidence="2 3">P4T</strain>
    </source>
</reference>
<dbReference type="Pfam" id="PF00293">
    <property type="entry name" value="NUDIX"/>
    <property type="match status" value="1"/>
</dbReference>
<dbReference type="PROSITE" id="PS51462">
    <property type="entry name" value="NUDIX"/>
    <property type="match status" value="1"/>
</dbReference>
<organism evidence="2 3">
    <name type="scientific">Imperialibacter roseus</name>
    <dbReference type="NCBI Taxonomy" id="1324217"/>
    <lineage>
        <taxon>Bacteria</taxon>
        <taxon>Pseudomonadati</taxon>
        <taxon>Bacteroidota</taxon>
        <taxon>Cytophagia</taxon>
        <taxon>Cytophagales</taxon>
        <taxon>Flammeovirgaceae</taxon>
        <taxon>Imperialibacter</taxon>
    </lineage>
</organism>
<name>A0ABZ0IHH8_9BACT</name>
<sequence length="229" mass="26294">MKPIKYSTEDRIHVAVDCIIFGFDGQELKALLIHRKMDPGLGVWSLMGGFVKIDESLDEAAVRILHSLTGLDNIYMEQLHSYGAVHRDIGGRVISVAYFALINIEDYEEQVLDEHDARWVPLNELPDLIFDHKQMVQDAHQRLRQKVANHPIGFALLPEKFTLPQLLSLYEAIYDAPIDKRNFSRKMLSLGILKKLAEKEKSSSRKGAFFYVFDQEKYEKLSNEGLSFI</sequence>
<evidence type="ECO:0000313" key="3">
    <source>
        <dbReference type="Proteomes" id="UP001302349"/>
    </source>
</evidence>
<dbReference type="InterPro" id="IPR000086">
    <property type="entry name" value="NUDIX_hydrolase_dom"/>
</dbReference>
<feature type="domain" description="Nudix hydrolase" evidence="1">
    <location>
        <begin position="11"/>
        <end position="149"/>
    </location>
</feature>
<dbReference type="RefSeq" id="WP_317487310.1">
    <property type="nucleotide sequence ID" value="NZ_CP136051.1"/>
</dbReference>
<dbReference type="EMBL" id="CP136051">
    <property type="protein sequence ID" value="WOK04500.1"/>
    <property type="molecule type" value="Genomic_DNA"/>
</dbReference>
<dbReference type="InterPro" id="IPR015797">
    <property type="entry name" value="NUDIX_hydrolase-like_dom_sf"/>
</dbReference>
<dbReference type="PANTHER" id="PTHR43736">
    <property type="entry name" value="ADP-RIBOSE PYROPHOSPHATASE"/>
    <property type="match status" value="1"/>
</dbReference>
<dbReference type="Pfam" id="PF21906">
    <property type="entry name" value="WHD_NrtR"/>
    <property type="match status" value="1"/>
</dbReference>
<dbReference type="InterPro" id="IPR054105">
    <property type="entry name" value="WHD_NrtR"/>
</dbReference>
<dbReference type="CDD" id="cd18873">
    <property type="entry name" value="NUDIX_NadM_like"/>
    <property type="match status" value="1"/>
</dbReference>
<dbReference type="InterPro" id="IPR036388">
    <property type="entry name" value="WH-like_DNA-bd_sf"/>
</dbReference>
<evidence type="ECO:0000259" key="1">
    <source>
        <dbReference type="PROSITE" id="PS51462"/>
    </source>
</evidence>
<dbReference type="PANTHER" id="PTHR43736:SF4">
    <property type="entry name" value="SLR1690 PROTEIN"/>
    <property type="match status" value="1"/>
</dbReference>
<dbReference type="SUPFAM" id="SSF55811">
    <property type="entry name" value="Nudix"/>
    <property type="match status" value="1"/>
</dbReference>
<gene>
    <name evidence="2" type="ORF">RT717_15570</name>
</gene>